<feature type="region of interest" description="Disordered" evidence="2">
    <location>
        <begin position="197"/>
        <end position="221"/>
    </location>
</feature>
<proteinExistence type="inferred from homology"/>
<dbReference type="InterPro" id="IPR008258">
    <property type="entry name" value="Transglycosylase_SLT_dom_1"/>
</dbReference>
<name>A0A858R6J4_9PROT</name>
<comment type="similarity">
    <text evidence="1">Belongs to the virb1 family.</text>
</comment>
<feature type="signal peptide" evidence="3">
    <location>
        <begin position="1"/>
        <end position="38"/>
    </location>
</feature>
<evidence type="ECO:0000256" key="3">
    <source>
        <dbReference type="SAM" id="SignalP"/>
    </source>
</evidence>
<dbReference type="AlphaFoldDB" id="A0A858R6J4"/>
<protein>
    <submittedName>
        <fullName evidence="5">Lytic transglycosylase domain-containing protein</fullName>
    </submittedName>
</protein>
<keyword evidence="3" id="KW-0732">Signal</keyword>
<dbReference type="Gene3D" id="1.10.530.10">
    <property type="match status" value="1"/>
</dbReference>
<sequence>MKHKRARAAARPQPDSRLALALLLLFSLLLLAAAPARAGTCLEEIVQAEKDYKIPRGMLLAVSLVETGASGTPVAYALNVKGRAVMAKTELDAAKHLRDAKGNLRSNVFAGCMQLSVSHHKKAFTPVERIVNPAENVRYAAKYLLRLRTETGSWGAAVARYNGGTGKTAMAYQCKVRSRLVGLGAGDSAALIDGKRCPSDDPAAVSPKTRRTFQEAQVPVG</sequence>
<evidence type="ECO:0000259" key="4">
    <source>
        <dbReference type="Pfam" id="PF01464"/>
    </source>
</evidence>
<feature type="chain" id="PRO_5032517689" evidence="3">
    <location>
        <begin position="39"/>
        <end position="221"/>
    </location>
</feature>
<reference evidence="5" key="1">
    <citation type="submission" date="2020-04" db="EMBL/GenBank/DDBJ databases">
        <title>A desert anoxygenic phototrophic bacterium fixes CO2 using RubisCO under aerobic conditions.</title>
        <authorList>
            <person name="Tang K."/>
        </authorList>
    </citation>
    <scope>NUCLEOTIDE SEQUENCE [LARGE SCALE GENOMIC DNA]</scope>
    <source>
        <strain evidence="5">MIMtkB3</strain>
    </source>
</reference>
<dbReference type="InterPro" id="IPR023346">
    <property type="entry name" value="Lysozyme-like_dom_sf"/>
</dbReference>
<dbReference type="Proteomes" id="UP000501891">
    <property type="component" value="Chromosome"/>
</dbReference>
<evidence type="ECO:0000313" key="6">
    <source>
        <dbReference type="Proteomes" id="UP000501891"/>
    </source>
</evidence>
<dbReference type="Pfam" id="PF01464">
    <property type="entry name" value="SLT"/>
    <property type="match status" value="1"/>
</dbReference>
<accession>A0A858R6J4</accession>
<organism evidence="5 6">
    <name type="scientific">Aerophototrophica crusticola</name>
    <dbReference type="NCBI Taxonomy" id="1709002"/>
    <lineage>
        <taxon>Bacteria</taxon>
        <taxon>Pseudomonadati</taxon>
        <taxon>Pseudomonadota</taxon>
        <taxon>Alphaproteobacteria</taxon>
        <taxon>Rhodospirillales</taxon>
        <taxon>Rhodospirillaceae</taxon>
        <taxon>Aerophototrophica</taxon>
    </lineage>
</organism>
<feature type="domain" description="Transglycosylase SLT" evidence="4">
    <location>
        <begin position="48"/>
        <end position="169"/>
    </location>
</feature>
<gene>
    <name evidence="5" type="ORF">HHL28_07885</name>
</gene>
<dbReference type="EMBL" id="CP051775">
    <property type="protein sequence ID" value="QJE73017.1"/>
    <property type="molecule type" value="Genomic_DNA"/>
</dbReference>
<dbReference type="KEGG" id="acru:HHL28_07885"/>
<evidence type="ECO:0000256" key="1">
    <source>
        <dbReference type="ARBA" id="ARBA00009387"/>
    </source>
</evidence>
<dbReference type="SUPFAM" id="SSF53955">
    <property type="entry name" value="Lysozyme-like"/>
    <property type="match status" value="1"/>
</dbReference>
<keyword evidence="6" id="KW-1185">Reference proteome</keyword>
<evidence type="ECO:0000256" key="2">
    <source>
        <dbReference type="SAM" id="MobiDB-lite"/>
    </source>
</evidence>
<evidence type="ECO:0000313" key="5">
    <source>
        <dbReference type="EMBL" id="QJE73017.1"/>
    </source>
</evidence>